<dbReference type="Gene3D" id="2.170.270.10">
    <property type="entry name" value="SET domain"/>
    <property type="match status" value="1"/>
</dbReference>
<evidence type="ECO:0000313" key="2">
    <source>
        <dbReference type="EMBL" id="CCD13502.1"/>
    </source>
</evidence>
<reference evidence="3" key="1">
    <citation type="submission" date="2011-07" db="EMBL/GenBank/DDBJ databases">
        <title>Divergent evolution of antigenic variation in African trypanosomes.</title>
        <authorList>
            <person name="Jackson A.P."/>
            <person name="Berry A."/>
            <person name="Allison H.C."/>
            <person name="Burton P."/>
            <person name="Anderson J."/>
            <person name="Aslett M."/>
            <person name="Brown R."/>
            <person name="Corton N."/>
            <person name="Harris D."/>
            <person name="Hauser H."/>
            <person name="Gamble J."/>
            <person name="Gilderthorp R."/>
            <person name="McQuillan J."/>
            <person name="Quail M.A."/>
            <person name="Sanders M."/>
            <person name="Van Tonder A."/>
            <person name="Ginger M.L."/>
            <person name="Donelson J.E."/>
            <person name="Field M.C."/>
            <person name="Barry J.D."/>
            <person name="Berriman M."/>
            <person name="Hertz-Fowler C."/>
        </authorList>
    </citation>
    <scope>NUCLEOTIDE SEQUENCE [LARGE SCALE GENOMIC DNA]</scope>
    <source>
        <strain evidence="3">IL3000</strain>
    </source>
</reference>
<comment type="caution">
    <text evidence="2">The sequence shown here is derived from an EMBL/GenBank/DDBJ whole genome shotgun (WGS) entry which is preliminary data.</text>
</comment>
<dbReference type="EMBL" id="CAEQ01001170">
    <property type="protein sequence ID" value="CCD13502.1"/>
    <property type="molecule type" value="Genomic_DNA"/>
</dbReference>
<evidence type="ECO:0000259" key="1">
    <source>
        <dbReference type="Pfam" id="PF00856"/>
    </source>
</evidence>
<keyword evidence="3" id="KW-1185">Reference proteome</keyword>
<dbReference type="SUPFAM" id="SSF82199">
    <property type="entry name" value="SET domain"/>
    <property type="match status" value="1"/>
</dbReference>
<accession>F9W8H0</accession>
<evidence type="ECO:0000313" key="3">
    <source>
        <dbReference type="Proteomes" id="UP000000702"/>
    </source>
</evidence>
<dbReference type="VEuPathDB" id="TriTrypDB:TcIL3000_0_42480"/>
<proteinExistence type="predicted"/>
<dbReference type="Pfam" id="PF00856">
    <property type="entry name" value="SET"/>
    <property type="match status" value="1"/>
</dbReference>
<sequence>MSELVPTRCVDWSLNTDTASGKTFLWHNQYSISIWSDTLGFIRPYDDLDDTAVWKAFMWFGVNTVFKLCVVCRQPDGVEDMMICCYCGRTVHCECSMEATEDQIACKEANCEFVSYLRVCNSCGGVGVTPTPTRGRGGTDARKAIWRALTIRDEYPKNIVEGLELLRGKANAPHTKEEDKRLLSEVRTTVGRFFQPRGTTQLFEKVAREGKGGVGIVAVKDVPAFTIVGVYPGYGDALGGEHAKLGRPIPKYALMDLNCADYFNVVFEEFQDTFTPFINEPDKGEKSNCGWIQETKYRDGRLSVMTCRDVSKGEELLIGYGPVYPRDYPFTYDAFTFYQTKSKRYRVCFALWHWPTVDAKDAVLEHHVEFDEASNSYHLVDFDEV</sequence>
<organism evidence="2 3">
    <name type="scientific">Trypanosoma congolense (strain IL3000)</name>
    <dbReference type="NCBI Taxonomy" id="1068625"/>
    <lineage>
        <taxon>Eukaryota</taxon>
        <taxon>Discoba</taxon>
        <taxon>Euglenozoa</taxon>
        <taxon>Kinetoplastea</taxon>
        <taxon>Metakinetoplastina</taxon>
        <taxon>Trypanosomatida</taxon>
        <taxon>Trypanosomatidae</taxon>
        <taxon>Trypanosoma</taxon>
        <taxon>Nannomonas</taxon>
    </lineage>
</organism>
<dbReference type="Proteomes" id="UP000000702">
    <property type="component" value="Unassembled WGS sequence"/>
</dbReference>
<dbReference type="InterPro" id="IPR001214">
    <property type="entry name" value="SET_dom"/>
</dbReference>
<dbReference type="AlphaFoldDB" id="F9W8H0"/>
<gene>
    <name evidence="2" type="ORF">TCIL3000_0_42480</name>
</gene>
<feature type="domain" description="SET" evidence="1">
    <location>
        <begin position="213"/>
        <end position="321"/>
    </location>
</feature>
<reference evidence="2 3" key="2">
    <citation type="journal article" date="2012" name="Proc. Natl. Acad. Sci. U.S.A.">
        <title>Antigenic diversity is generated by distinct evolutionary mechanisms in African trypanosome species.</title>
        <authorList>
            <person name="Jackson A.P."/>
            <person name="Berry A."/>
            <person name="Aslett M."/>
            <person name="Allison H.C."/>
            <person name="Burton P."/>
            <person name="Vavrova-Anderson J."/>
            <person name="Brown R."/>
            <person name="Browne H."/>
            <person name="Corton N."/>
            <person name="Hauser H."/>
            <person name="Gamble J."/>
            <person name="Gilderthorp R."/>
            <person name="Marcello L."/>
            <person name="McQuillan J."/>
            <person name="Otto T.D."/>
            <person name="Quail M.A."/>
            <person name="Sanders M.J."/>
            <person name="van Tonder A."/>
            <person name="Ginger M.L."/>
            <person name="Field M.C."/>
            <person name="Barry J.D."/>
            <person name="Hertz-Fowler C."/>
            <person name="Berriman M."/>
        </authorList>
    </citation>
    <scope>NUCLEOTIDE SEQUENCE [LARGE SCALE GENOMIC DNA]</scope>
    <source>
        <strain evidence="2 3">IL3000</strain>
    </source>
</reference>
<name>F9W8H0_TRYCI</name>
<dbReference type="OMA" id="PTACEDW"/>
<protein>
    <submittedName>
        <fullName evidence="2">WGS project CAEQ00000000 data, annotated contig 1735</fullName>
    </submittedName>
</protein>
<dbReference type="InterPro" id="IPR046341">
    <property type="entry name" value="SET_dom_sf"/>
</dbReference>